<evidence type="ECO:0000313" key="1">
    <source>
        <dbReference type="EMBL" id="KAH3846068.1"/>
    </source>
</evidence>
<name>A0A9D4KU00_DREPO</name>
<keyword evidence="2" id="KW-1185">Reference proteome</keyword>
<comment type="caution">
    <text evidence="1">The sequence shown here is derived from an EMBL/GenBank/DDBJ whole genome shotgun (WGS) entry which is preliminary data.</text>
</comment>
<accession>A0A9D4KU00</accession>
<protein>
    <submittedName>
        <fullName evidence="1">Uncharacterized protein</fullName>
    </submittedName>
</protein>
<dbReference type="EMBL" id="JAIWYP010000003">
    <property type="protein sequence ID" value="KAH3846068.1"/>
    <property type="molecule type" value="Genomic_DNA"/>
</dbReference>
<evidence type="ECO:0000313" key="2">
    <source>
        <dbReference type="Proteomes" id="UP000828390"/>
    </source>
</evidence>
<dbReference type="AlphaFoldDB" id="A0A9D4KU00"/>
<sequence>MEILRKRFISGWSLLADLEALKEDSVKPEYVQVARHFSAHYAFPVMMYVAYSNGTIAHKFNANDFLDSQKNIMEDGLASLSSAALYERFLLDGVARCAHGEVALLQPEDGSNEWQKEPVRSP</sequence>
<reference evidence="1" key="1">
    <citation type="journal article" date="2019" name="bioRxiv">
        <title>The Genome of the Zebra Mussel, Dreissena polymorpha: A Resource for Invasive Species Research.</title>
        <authorList>
            <person name="McCartney M.A."/>
            <person name="Auch B."/>
            <person name="Kono T."/>
            <person name="Mallez S."/>
            <person name="Zhang Y."/>
            <person name="Obille A."/>
            <person name="Becker A."/>
            <person name="Abrahante J.E."/>
            <person name="Garbe J."/>
            <person name="Badalamenti J.P."/>
            <person name="Herman A."/>
            <person name="Mangelson H."/>
            <person name="Liachko I."/>
            <person name="Sullivan S."/>
            <person name="Sone E.D."/>
            <person name="Koren S."/>
            <person name="Silverstein K.A.T."/>
            <person name="Beckman K.B."/>
            <person name="Gohl D.M."/>
        </authorList>
    </citation>
    <scope>NUCLEOTIDE SEQUENCE</scope>
    <source>
        <strain evidence="1">Duluth1</strain>
        <tissue evidence="1">Whole animal</tissue>
    </source>
</reference>
<dbReference type="Proteomes" id="UP000828390">
    <property type="component" value="Unassembled WGS sequence"/>
</dbReference>
<gene>
    <name evidence="1" type="ORF">DPMN_088362</name>
</gene>
<reference evidence="1" key="2">
    <citation type="submission" date="2020-11" db="EMBL/GenBank/DDBJ databases">
        <authorList>
            <person name="McCartney M.A."/>
            <person name="Auch B."/>
            <person name="Kono T."/>
            <person name="Mallez S."/>
            <person name="Becker A."/>
            <person name="Gohl D.M."/>
            <person name="Silverstein K.A.T."/>
            <person name="Koren S."/>
            <person name="Bechman K.B."/>
            <person name="Herman A."/>
            <person name="Abrahante J.E."/>
            <person name="Garbe J."/>
        </authorList>
    </citation>
    <scope>NUCLEOTIDE SEQUENCE</scope>
    <source>
        <strain evidence="1">Duluth1</strain>
        <tissue evidence="1">Whole animal</tissue>
    </source>
</reference>
<dbReference type="GO" id="GO:0005789">
    <property type="term" value="C:endoplasmic reticulum membrane"/>
    <property type="evidence" value="ECO:0007669"/>
    <property type="project" value="TreeGrafter"/>
</dbReference>
<proteinExistence type="predicted"/>
<dbReference type="PANTHER" id="PTHR16213">
    <property type="entry name" value="SELENOPROTEIN N"/>
    <property type="match status" value="1"/>
</dbReference>
<organism evidence="1 2">
    <name type="scientific">Dreissena polymorpha</name>
    <name type="common">Zebra mussel</name>
    <name type="synonym">Mytilus polymorpha</name>
    <dbReference type="NCBI Taxonomy" id="45954"/>
    <lineage>
        <taxon>Eukaryota</taxon>
        <taxon>Metazoa</taxon>
        <taxon>Spiralia</taxon>
        <taxon>Lophotrochozoa</taxon>
        <taxon>Mollusca</taxon>
        <taxon>Bivalvia</taxon>
        <taxon>Autobranchia</taxon>
        <taxon>Heteroconchia</taxon>
        <taxon>Euheterodonta</taxon>
        <taxon>Imparidentia</taxon>
        <taxon>Neoheterodontei</taxon>
        <taxon>Myida</taxon>
        <taxon>Dreissenoidea</taxon>
        <taxon>Dreissenidae</taxon>
        <taxon>Dreissena</taxon>
    </lineage>
</organism>
<dbReference type="PANTHER" id="PTHR16213:SF78">
    <property type="entry name" value="SELENOPROTEIN N"/>
    <property type="match status" value="1"/>
</dbReference>
<dbReference type="GO" id="GO:0055074">
    <property type="term" value="P:calcium ion homeostasis"/>
    <property type="evidence" value="ECO:0007669"/>
    <property type="project" value="TreeGrafter"/>
</dbReference>